<dbReference type="OrthoDB" id="9804721at2"/>
<proteinExistence type="predicted"/>
<dbReference type="Gene3D" id="3.40.50.12370">
    <property type="match status" value="1"/>
</dbReference>
<evidence type="ECO:0000313" key="2">
    <source>
        <dbReference type="Proteomes" id="UP000239089"/>
    </source>
</evidence>
<accession>A0A2S6N2E6</accession>
<reference evidence="1 2" key="1">
    <citation type="journal article" date="2018" name="Arch. Microbiol.">
        <title>New insights into the metabolic potential of the phototrophic purple bacterium Rhodopila globiformis DSM 161(T) from its draft genome sequence and evidence for a vanadium-dependent nitrogenase.</title>
        <authorList>
            <person name="Imhoff J.F."/>
            <person name="Rahn T."/>
            <person name="Kunzel S."/>
            <person name="Neulinger S.C."/>
        </authorList>
    </citation>
    <scope>NUCLEOTIDE SEQUENCE [LARGE SCALE GENOMIC DNA]</scope>
    <source>
        <strain evidence="1 2">DSM 16996</strain>
    </source>
</reference>
<evidence type="ECO:0000313" key="1">
    <source>
        <dbReference type="EMBL" id="PPQ28766.1"/>
    </source>
</evidence>
<gene>
    <name evidence="1" type="ORF">CCR94_16905</name>
</gene>
<protein>
    <submittedName>
        <fullName evidence="1">Uncharacterized protein</fullName>
    </submittedName>
</protein>
<dbReference type="Proteomes" id="UP000239089">
    <property type="component" value="Unassembled WGS sequence"/>
</dbReference>
<dbReference type="AlphaFoldDB" id="A0A2S6N2E6"/>
<dbReference type="EMBL" id="NHSJ01000103">
    <property type="protein sequence ID" value="PPQ28766.1"/>
    <property type="molecule type" value="Genomic_DNA"/>
</dbReference>
<keyword evidence="2" id="KW-1185">Reference proteome</keyword>
<comment type="caution">
    <text evidence="1">The sequence shown here is derived from an EMBL/GenBank/DDBJ whole genome shotgun (WGS) entry which is preliminary data.</text>
</comment>
<dbReference type="RefSeq" id="WP_104509027.1">
    <property type="nucleotide sequence ID" value="NZ_JACIGC010000003.1"/>
</dbReference>
<dbReference type="CDD" id="cd00293">
    <property type="entry name" value="USP-like"/>
    <property type="match status" value="1"/>
</dbReference>
<dbReference type="SUPFAM" id="SSF52402">
    <property type="entry name" value="Adenine nucleotide alpha hydrolases-like"/>
    <property type="match status" value="2"/>
</dbReference>
<name>A0A2S6N2E6_9HYPH</name>
<organism evidence="1 2">
    <name type="scientific">Rhodoblastus sphagnicola</name>
    <dbReference type="NCBI Taxonomy" id="333368"/>
    <lineage>
        <taxon>Bacteria</taxon>
        <taxon>Pseudomonadati</taxon>
        <taxon>Pseudomonadota</taxon>
        <taxon>Alphaproteobacteria</taxon>
        <taxon>Hyphomicrobiales</taxon>
        <taxon>Rhodoblastaceae</taxon>
        <taxon>Rhodoblastus</taxon>
    </lineage>
</organism>
<sequence length="276" mass="30121">MILMTLRSILLHVTASPRCEARLKLSVELARRSDARLTGLFAQVAAPHRIGVASQWPSQDYREAGETARAAFALATEGLDARFQDLNRGAEADMVPQFVDYARHFDLIVLGQRMPDHSLIPPDLHEQIIVQSGRPVLVTPYVGTFPSLGARPVFAWSDSRACARAFADAIPLIAPDADALIVSLSKPGDEEGMAYRKESLALAADHLARHGVKARTEQIVLGELGLMDSLLNRAADHSADLLVMGAFGGFRYPLFSRGSGSRYLLKHMTLPALFSH</sequence>